<dbReference type="AlphaFoldDB" id="A0AAW7LJY3"/>
<dbReference type="GO" id="GO:0003677">
    <property type="term" value="F:DNA binding"/>
    <property type="evidence" value="ECO:0007669"/>
    <property type="project" value="UniProtKB-KW"/>
</dbReference>
<organism evidence="1 2">
    <name type="scientific">Bifidobacterium breve</name>
    <dbReference type="NCBI Taxonomy" id="1685"/>
    <lineage>
        <taxon>Bacteria</taxon>
        <taxon>Bacillati</taxon>
        <taxon>Actinomycetota</taxon>
        <taxon>Actinomycetes</taxon>
        <taxon>Bifidobacteriales</taxon>
        <taxon>Bifidobacteriaceae</taxon>
        <taxon>Bifidobacterium</taxon>
    </lineage>
</organism>
<dbReference type="Proteomes" id="UP001169990">
    <property type="component" value="Unassembled WGS sequence"/>
</dbReference>
<sequence length="78" mass="8562">MFDLNRQLGYITTKPRQTQIGATLRKFPRFSRIHIGQSEKSGSDQDDALFLESSAPAFLLPASLVLSVESDCAEASSD</sequence>
<evidence type="ECO:0000313" key="1">
    <source>
        <dbReference type="EMBL" id="MDN4187800.1"/>
    </source>
</evidence>
<accession>A0AAW7LJY3</accession>
<name>A0AAW7LJY3_BIFBR</name>
<reference evidence="1" key="2">
    <citation type="journal article" date="2022" name="3 Biotech.">
        <title>Isomaltooligosaccharides utilization and genomic characterization of human infant anti-inflammatory Bifidobacterium longum and Bifidobacterium breve strains.</title>
        <authorList>
            <person name="Sharma S."/>
            <person name="Singh S."/>
            <person name="Chaudhary V."/>
            <person name="Mantri S."/>
            <person name="Chander A."/>
            <person name="Maurya R."/>
            <person name="Rajarammohan S."/>
            <person name="Singh R.P."/>
            <person name="Rishi P."/>
            <person name="Bishnoi M."/>
            <person name="Bhadada S.K."/>
            <person name="Kondepudi K.K."/>
        </authorList>
    </citation>
    <scope>NUCLEOTIDE SEQUENCE</scope>
    <source>
        <strain evidence="1">Bif11</strain>
    </source>
</reference>
<proteinExistence type="predicted"/>
<dbReference type="EMBL" id="QELD01000009">
    <property type="protein sequence ID" value="MDN4187800.1"/>
    <property type="molecule type" value="Genomic_DNA"/>
</dbReference>
<keyword evidence="1" id="KW-0238">DNA-binding</keyword>
<evidence type="ECO:0000313" key="2">
    <source>
        <dbReference type="Proteomes" id="UP001169990"/>
    </source>
</evidence>
<comment type="caution">
    <text evidence="1">The sequence shown here is derived from an EMBL/GenBank/DDBJ whole genome shotgun (WGS) entry which is preliminary data.</text>
</comment>
<protein>
    <submittedName>
        <fullName evidence="1">DNA-binding protein</fullName>
    </submittedName>
</protein>
<gene>
    <name evidence="1" type="ORF">DC496_05425</name>
</gene>
<reference evidence="1" key="1">
    <citation type="submission" date="2018-05" db="EMBL/GenBank/DDBJ databases">
        <authorList>
            <person name="Kondepudi K.K."/>
            <person name="Singh S."/>
            <person name="Chaudhry V."/>
            <person name="Mantri S."/>
            <person name="Bhadada S."/>
            <person name="Bishnoi M."/>
            <person name="Kaur J."/>
            <person name="Sharma S."/>
            <person name="Bhatia R."/>
        </authorList>
    </citation>
    <scope>NUCLEOTIDE SEQUENCE</scope>
    <source>
        <strain evidence="1">Bif11</strain>
    </source>
</reference>